<feature type="binding site" evidence="14">
    <location>
        <position position="426"/>
    </location>
    <ligand>
        <name>ATP</name>
        <dbReference type="ChEBI" id="CHEBI:30616"/>
    </ligand>
</feature>
<evidence type="ECO:0000256" key="10">
    <source>
        <dbReference type="ARBA" id="ARBA00022989"/>
    </source>
</evidence>
<dbReference type="InterPro" id="IPR036412">
    <property type="entry name" value="HAD-like_sf"/>
</dbReference>
<feature type="active site" description="4-aspartylphosphate intermediate" evidence="13">
    <location>
        <position position="425"/>
    </location>
</feature>
<feature type="transmembrane region" description="Helical" evidence="16">
    <location>
        <begin position="351"/>
        <end position="371"/>
    </location>
</feature>
<feature type="binding site" evidence="14">
    <location>
        <position position="678"/>
    </location>
    <ligand>
        <name>ATP</name>
        <dbReference type="ChEBI" id="CHEBI:30616"/>
    </ligand>
</feature>
<dbReference type="InterPro" id="IPR032630">
    <property type="entry name" value="P_typ_ATPase_c"/>
</dbReference>
<feature type="binding site" evidence="14">
    <location>
        <position position="427"/>
    </location>
    <ligand>
        <name>ATP</name>
        <dbReference type="ChEBI" id="CHEBI:30616"/>
    </ligand>
</feature>
<dbReference type="SUPFAM" id="SSF56784">
    <property type="entry name" value="HAD-like"/>
    <property type="match status" value="1"/>
</dbReference>
<keyword evidence="6 14" id="KW-0547">Nucleotide-binding</keyword>
<dbReference type="InterPro" id="IPR006539">
    <property type="entry name" value="P-type_ATPase_IV"/>
</dbReference>
<dbReference type="InterPro" id="IPR044492">
    <property type="entry name" value="P_typ_ATPase_HD_dom"/>
</dbReference>
<keyword evidence="4 16" id="KW-0812">Transmembrane</keyword>
<dbReference type="GO" id="GO:0045332">
    <property type="term" value="P:phospholipid translocation"/>
    <property type="evidence" value="ECO:0007669"/>
    <property type="project" value="TreeGrafter"/>
</dbReference>
<evidence type="ECO:0000259" key="19">
    <source>
        <dbReference type="Pfam" id="PF16212"/>
    </source>
</evidence>
<comment type="catalytic activity">
    <reaction evidence="12 16">
        <text>ATP + H2O + phospholipidSide 1 = ADP + phosphate + phospholipidSide 2.</text>
        <dbReference type="EC" id="7.6.2.1"/>
    </reaction>
</comment>
<feature type="binding site" evidence="15">
    <location>
        <position position="427"/>
    </location>
    <ligand>
        <name>Mg(2+)</name>
        <dbReference type="ChEBI" id="CHEBI:18420"/>
    </ligand>
</feature>
<feature type="binding site" evidence="14">
    <location>
        <position position="712"/>
    </location>
    <ligand>
        <name>ATP</name>
        <dbReference type="ChEBI" id="CHEBI:30616"/>
    </ligand>
</feature>
<evidence type="ECO:0000256" key="11">
    <source>
        <dbReference type="ARBA" id="ARBA00023136"/>
    </source>
</evidence>
<feature type="region of interest" description="Disordered" evidence="17">
    <location>
        <begin position="577"/>
        <end position="598"/>
    </location>
</feature>
<feature type="compositionally biased region" description="Acidic residues" evidence="17">
    <location>
        <begin position="581"/>
        <end position="597"/>
    </location>
</feature>
<keyword evidence="8 15" id="KW-0460">Magnesium</keyword>
<dbReference type="AlphaFoldDB" id="A0A7S1N099"/>
<evidence type="ECO:0000256" key="6">
    <source>
        <dbReference type="ARBA" id="ARBA00022741"/>
    </source>
</evidence>
<feature type="transmembrane region" description="Helical" evidence="16">
    <location>
        <begin position="1074"/>
        <end position="1091"/>
    </location>
</feature>
<feature type="binding site" evidence="15">
    <location>
        <position position="933"/>
    </location>
    <ligand>
        <name>Mg(2+)</name>
        <dbReference type="ChEBI" id="CHEBI:18420"/>
    </ligand>
</feature>
<feature type="binding site" evidence="14">
    <location>
        <position position="903"/>
    </location>
    <ligand>
        <name>ATP</name>
        <dbReference type="ChEBI" id="CHEBI:30616"/>
    </ligand>
</feature>
<dbReference type="PROSITE" id="PS00154">
    <property type="entry name" value="ATPASE_E1_E2"/>
    <property type="match status" value="1"/>
</dbReference>
<comment type="cofactor">
    <cofactor evidence="15">
        <name>Mg(2+)</name>
        <dbReference type="ChEBI" id="CHEBI:18420"/>
    </cofactor>
</comment>
<feature type="binding site" evidence="15">
    <location>
        <position position="929"/>
    </location>
    <ligand>
        <name>Mg(2+)</name>
        <dbReference type="ChEBI" id="CHEBI:18420"/>
    </ligand>
</feature>
<feature type="binding site" evidence="15">
    <location>
        <position position="425"/>
    </location>
    <ligand>
        <name>Mg(2+)</name>
        <dbReference type="ChEBI" id="CHEBI:18420"/>
    </ligand>
</feature>
<feature type="binding site" evidence="14">
    <location>
        <position position="909"/>
    </location>
    <ligand>
        <name>ATP</name>
        <dbReference type="ChEBI" id="CHEBI:30616"/>
    </ligand>
</feature>
<dbReference type="Gene3D" id="3.40.50.1000">
    <property type="entry name" value="HAD superfamily/HAD-like"/>
    <property type="match status" value="1"/>
</dbReference>
<feature type="domain" description="P-type ATPase A" evidence="18">
    <location>
        <begin position="116"/>
        <end position="267"/>
    </location>
</feature>
<dbReference type="GO" id="GO:0005524">
    <property type="term" value="F:ATP binding"/>
    <property type="evidence" value="ECO:0007669"/>
    <property type="project" value="UniProtKB-UniRule"/>
</dbReference>
<evidence type="ECO:0000256" key="1">
    <source>
        <dbReference type="ARBA" id="ARBA00004141"/>
    </source>
</evidence>
<accession>A0A7S1N099</accession>
<comment type="subcellular location">
    <subcellularLocation>
        <location evidence="2">Endomembrane system</location>
    </subcellularLocation>
    <subcellularLocation>
        <location evidence="1 16">Membrane</location>
        <topology evidence="1 16">Multi-pass membrane protein</topology>
    </subcellularLocation>
</comment>
<feature type="binding site" evidence="14">
    <location>
        <position position="614"/>
    </location>
    <ligand>
        <name>ATP</name>
        <dbReference type="ChEBI" id="CHEBI:30616"/>
    </ligand>
</feature>
<evidence type="ECO:0000256" key="2">
    <source>
        <dbReference type="ARBA" id="ARBA00004308"/>
    </source>
</evidence>
<name>A0A7S1N099_9EUGL</name>
<feature type="region of interest" description="Disordered" evidence="17">
    <location>
        <begin position="1258"/>
        <end position="1278"/>
    </location>
</feature>
<feature type="binding site" evidence="14">
    <location>
        <position position="794"/>
    </location>
    <ligand>
        <name>ATP</name>
        <dbReference type="ChEBI" id="CHEBI:30616"/>
    </ligand>
</feature>
<evidence type="ECO:0000256" key="12">
    <source>
        <dbReference type="ARBA" id="ARBA00034036"/>
    </source>
</evidence>
<dbReference type="InterPro" id="IPR023299">
    <property type="entry name" value="ATPase_P-typ_cyto_dom_N"/>
</dbReference>
<dbReference type="SUPFAM" id="SSF81660">
    <property type="entry name" value="Metal cation-transporting ATPase, ATP-binding domain N"/>
    <property type="match status" value="1"/>
</dbReference>
<feature type="transmembrane region" description="Helical" evidence="16">
    <location>
        <begin position="1111"/>
        <end position="1129"/>
    </location>
</feature>
<reference evidence="20" key="1">
    <citation type="submission" date="2021-01" db="EMBL/GenBank/DDBJ databases">
        <authorList>
            <person name="Corre E."/>
            <person name="Pelletier E."/>
            <person name="Niang G."/>
            <person name="Scheremetjew M."/>
            <person name="Finn R."/>
            <person name="Kale V."/>
            <person name="Holt S."/>
            <person name="Cochrane G."/>
            <person name="Meng A."/>
            <person name="Brown T."/>
            <person name="Cohen L."/>
        </authorList>
    </citation>
    <scope>NUCLEOTIDE SEQUENCE</scope>
    <source>
        <strain evidence="20">NIES-381</strain>
    </source>
</reference>
<feature type="transmembrane region" description="Helical" evidence="16">
    <location>
        <begin position="983"/>
        <end position="1004"/>
    </location>
</feature>
<feature type="binding site" evidence="14">
    <location>
        <position position="425"/>
    </location>
    <ligand>
        <name>ATP</name>
        <dbReference type="ChEBI" id="CHEBI:30616"/>
    </ligand>
</feature>
<evidence type="ECO:0000256" key="8">
    <source>
        <dbReference type="ARBA" id="ARBA00022842"/>
    </source>
</evidence>
<protein>
    <recommendedName>
        <fullName evidence="16">Phospholipid-transporting ATPase</fullName>
        <ecNumber evidence="16">7.6.2.1</ecNumber>
    </recommendedName>
</protein>
<evidence type="ECO:0000256" key="17">
    <source>
        <dbReference type="SAM" id="MobiDB-lite"/>
    </source>
</evidence>
<proteinExistence type="inferred from homology"/>
<dbReference type="InterPro" id="IPR023298">
    <property type="entry name" value="ATPase_P-typ_TM_dom_sf"/>
</dbReference>
<dbReference type="NCBIfam" id="TIGR01652">
    <property type="entry name" value="ATPase-Plipid"/>
    <property type="match status" value="1"/>
</dbReference>
<evidence type="ECO:0000256" key="3">
    <source>
        <dbReference type="ARBA" id="ARBA00008109"/>
    </source>
</evidence>
<evidence type="ECO:0000313" key="20">
    <source>
        <dbReference type="EMBL" id="CAD8989337.1"/>
    </source>
</evidence>
<evidence type="ECO:0000256" key="15">
    <source>
        <dbReference type="PIRSR" id="PIRSR606539-3"/>
    </source>
</evidence>
<organism evidence="20">
    <name type="scientific">Eutreptiella gymnastica</name>
    <dbReference type="NCBI Taxonomy" id="73025"/>
    <lineage>
        <taxon>Eukaryota</taxon>
        <taxon>Discoba</taxon>
        <taxon>Euglenozoa</taxon>
        <taxon>Euglenida</taxon>
        <taxon>Spirocuta</taxon>
        <taxon>Euglenophyceae</taxon>
        <taxon>Eutreptiales</taxon>
        <taxon>Eutreptiaceae</taxon>
        <taxon>Eutreptiella</taxon>
    </lineage>
</organism>
<feature type="compositionally biased region" description="Polar residues" evidence="17">
    <location>
        <begin position="1258"/>
        <end position="1267"/>
    </location>
</feature>
<evidence type="ECO:0000256" key="4">
    <source>
        <dbReference type="ARBA" id="ARBA00022692"/>
    </source>
</evidence>
<keyword evidence="9 16" id="KW-1278">Translocase</keyword>
<keyword evidence="11 16" id="KW-0472">Membrane</keyword>
<evidence type="ECO:0000259" key="18">
    <source>
        <dbReference type="Pfam" id="PF00122"/>
    </source>
</evidence>
<dbReference type="InterPro" id="IPR059000">
    <property type="entry name" value="ATPase_P-type_domA"/>
</dbReference>
<dbReference type="GO" id="GO:0140326">
    <property type="term" value="F:ATPase-coupled intramembrane lipid transporter activity"/>
    <property type="evidence" value="ECO:0007669"/>
    <property type="project" value="UniProtKB-EC"/>
</dbReference>
<gene>
    <name evidence="20" type="ORF">EGYM00392_LOCUS378</name>
</gene>
<evidence type="ECO:0000256" key="5">
    <source>
        <dbReference type="ARBA" id="ARBA00022723"/>
    </source>
</evidence>
<feature type="transmembrane region" description="Helical" evidence="16">
    <location>
        <begin position="1136"/>
        <end position="1161"/>
    </location>
</feature>
<dbReference type="PANTHER" id="PTHR24092">
    <property type="entry name" value="PROBABLE PHOSPHOLIPID-TRANSPORTING ATPASE"/>
    <property type="match status" value="1"/>
</dbReference>
<feature type="binding site" evidence="14">
    <location>
        <position position="655"/>
    </location>
    <ligand>
        <name>ATP</name>
        <dbReference type="ChEBI" id="CHEBI:30616"/>
    </ligand>
</feature>
<dbReference type="GO" id="GO:0000287">
    <property type="term" value="F:magnesium ion binding"/>
    <property type="evidence" value="ECO:0007669"/>
    <property type="project" value="UniProtKB-UniRule"/>
</dbReference>
<dbReference type="InterPro" id="IPR008250">
    <property type="entry name" value="ATPase_P-typ_transduc_dom_A_sf"/>
</dbReference>
<feature type="binding site" evidence="14">
    <location>
        <position position="932"/>
    </location>
    <ligand>
        <name>ATP</name>
        <dbReference type="ChEBI" id="CHEBI:30616"/>
    </ligand>
</feature>
<evidence type="ECO:0000256" key="16">
    <source>
        <dbReference type="RuleBase" id="RU362033"/>
    </source>
</evidence>
<dbReference type="Pfam" id="PF16212">
    <property type="entry name" value="PhoLip_ATPase_C"/>
    <property type="match status" value="1"/>
</dbReference>
<dbReference type="Gene3D" id="2.70.150.10">
    <property type="entry name" value="Calcium-transporting ATPase, cytoplasmic transduction domain A"/>
    <property type="match status" value="1"/>
</dbReference>
<evidence type="ECO:0000256" key="9">
    <source>
        <dbReference type="ARBA" id="ARBA00022967"/>
    </source>
</evidence>
<evidence type="ECO:0000256" key="7">
    <source>
        <dbReference type="ARBA" id="ARBA00022840"/>
    </source>
</evidence>
<dbReference type="InterPro" id="IPR023214">
    <property type="entry name" value="HAD_sf"/>
</dbReference>
<feature type="binding site" evidence="14">
    <location>
        <position position="933"/>
    </location>
    <ligand>
        <name>ATP</name>
        <dbReference type="ChEBI" id="CHEBI:30616"/>
    </ligand>
</feature>
<dbReference type="NCBIfam" id="TIGR01494">
    <property type="entry name" value="ATPase_P-type"/>
    <property type="match status" value="1"/>
</dbReference>
<keyword evidence="5 15" id="KW-0479">Metal-binding</keyword>
<dbReference type="GO" id="GO:0016887">
    <property type="term" value="F:ATP hydrolysis activity"/>
    <property type="evidence" value="ECO:0007669"/>
    <property type="project" value="InterPro"/>
</dbReference>
<evidence type="ECO:0000256" key="14">
    <source>
        <dbReference type="PIRSR" id="PIRSR606539-2"/>
    </source>
</evidence>
<dbReference type="InterPro" id="IPR018303">
    <property type="entry name" value="ATPase_P-typ_P_site"/>
</dbReference>
<dbReference type="Pfam" id="PF00122">
    <property type="entry name" value="E1-E2_ATPase"/>
    <property type="match status" value="1"/>
</dbReference>
<feature type="binding site" evidence="14">
    <location>
        <position position="795"/>
    </location>
    <ligand>
        <name>ATP</name>
        <dbReference type="ChEBI" id="CHEBI:30616"/>
    </ligand>
</feature>
<feature type="domain" description="P-type ATPase C-terminal" evidence="19">
    <location>
        <begin position="955"/>
        <end position="1211"/>
    </location>
</feature>
<dbReference type="Pfam" id="PF13246">
    <property type="entry name" value="Cation_ATPase"/>
    <property type="match status" value="1"/>
</dbReference>
<dbReference type="GO" id="GO:0005886">
    <property type="term" value="C:plasma membrane"/>
    <property type="evidence" value="ECO:0007669"/>
    <property type="project" value="TreeGrafter"/>
</dbReference>
<keyword evidence="10 16" id="KW-1133">Transmembrane helix</keyword>
<comment type="similarity">
    <text evidence="3 16">Belongs to the cation transport ATPase (P-type) (TC 3.A.3) family. Type IV subfamily.</text>
</comment>
<feature type="transmembrane region" description="Helical" evidence="16">
    <location>
        <begin position="304"/>
        <end position="331"/>
    </location>
</feature>
<dbReference type="SFLD" id="SFLDF00027">
    <property type="entry name" value="p-type_atpase"/>
    <property type="match status" value="1"/>
</dbReference>
<dbReference type="SFLD" id="SFLDS00003">
    <property type="entry name" value="Haloacid_Dehalogenase"/>
    <property type="match status" value="1"/>
</dbReference>
<dbReference type="EC" id="7.6.2.1" evidence="16"/>
<feature type="transmembrane region" description="Helical" evidence="16">
    <location>
        <begin position="1181"/>
        <end position="1203"/>
    </location>
</feature>
<dbReference type="SFLD" id="SFLDG00002">
    <property type="entry name" value="C1.7:_P-type_atpase_like"/>
    <property type="match status" value="1"/>
</dbReference>
<dbReference type="SUPFAM" id="SSF81653">
    <property type="entry name" value="Calcium ATPase, transduction domain A"/>
    <property type="match status" value="1"/>
</dbReference>
<dbReference type="Gene3D" id="3.40.1110.10">
    <property type="entry name" value="Calcium-transporting ATPase, cytoplasmic domain N"/>
    <property type="match status" value="1"/>
</dbReference>
<dbReference type="SUPFAM" id="SSF81665">
    <property type="entry name" value="Calcium ATPase, transmembrane domain M"/>
    <property type="match status" value="1"/>
</dbReference>
<evidence type="ECO:0000256" key="13">
    <source>
        <dbReference type="PIRSR" id="PIRSR606539-1"/>
    </source>
</evidence>
<keyword evidence="7 14" id="KW-0067">ATP-binding</keyword>
<dbReference type="EMBL" id="HBGA01000996">
    <property type="protein sequence ID" value="CAD8989337.1"/>
    <property type="molecule type" value="Transcribed_RNA"/>
</dbReference>
<sequence length="1278" mass="143371">MRNEKDGTSNDPKVVSYPRVFAAFERATRFPRNVTKTRRYNKWTLVPLNIWEQLQKPYMVFFTFLVIAELAANSVFGEDVFLRAMSTAVPVGLLYMLHLVREGIEDRARGRADDELNSRKVHAVGQDGDLVSIKWENVTVGSILIVYEDEPLPADIIILETSDEYGTCYINTTELDGETNLKQKSAMSTTHNALKELGFPEREASNKISKHALKYLQSISVACEAANAQLSSFSGKLTAVNPQETSRTLEEMCTNRQIVYRGCTLRNSDWVIGITTFTGEESKLARNAKAKGKKKLQTSHIEKICIDFGVGLVVLVISLAVFAGTCGLVWVIRNRRCWYLATWLNNSDVYIGLYFCTRYLFYLSTLIPISLPVSLELVRIGHAYFIRVDKKLCYKDPVTGAAIRASTRTSNLGEDLGLVQYVFADKTGTITQNSMDFLKCTVAGVSYGIGISELQRAFLLKQPKADRNFGQYEYPKNLVLQPGNKFYDPRVSQGRWKSVSDAEKINNFFIHLALCHTVVTKEYKEADMDDTEEDLEYSSSSSPGLTQFRKRVANKVKAAAKLRAARRVASRRRLNSKVSWDDESESSQLSDDPDEQATNESFGTVHYLASSPDEQALVTGAQGFGVVLKKREGNFLFLDIEGVESRYEVLAVNEFTSERQRMSCVVKYPDGQLKLLCKGAESAVFDRLNDSASSYFDDTQMHIQQYASDGLRTLVVAERYITQEFYEDWHESYQAAQRASPEDREAALEEVAALIERNMVLLGGTAVEDKMQVGAFESIGMLIKANIKIWILSGDKVETCENIAWASGLVDKDMFVARVTSGAFVASHDDDDDGDLGIWGKTVIEKLKKAQTESQYIRNADKKHVLIIDGTALQAGLDMEKNTRALGPLPQYALSATSVIACRLMPNQKASIVMAVREKSDARLLAIGDGANDVGMLQAVHLGVGISGREGNQAVLSSDYSIAQFAFLPQLLLVHGRWSLQRISIMVMYSLYKNVGLTFTLILYGTQSGFSAPISVPELSGGSLWNLYYTALPIMLVSLLDRDMVYQETLLAIPEMYKDTQNTSLFSGMLLGRWIVESFFVSIFVYLFNTAAVCDWKRINQAGMPCFHESYIWWGLFIQQVIYTVRLFLVTKTWTVYNLFVCVLSLLLWPLTTLITSLVLAQNDFSFLFEVEGFEMWWAVMASWNGWAVLYLSLVIGLMPFLVMTLVAKMWGKATISNKVAAWEAVIIQNQARMGRVIPGDDWALLMPQMVHRDQDTIEQSPVTPMTSPKVPQYQLPS</sequence>
<dbReference type="InterPro" id="IPR001757">
    <property type="entry name" value="P_typ_ATPase"/>
</dbReference>